<dbReference type="AlphaFoldDB" id="A0A1I6HCR1"/>
<dbReference type="Pfam" id="PF26418">
    <property type="entry name" value="DUF8113"/>
    <property type="match status" value="1"/>
</dbReference>
<protein>
    <recommendedName>
        <fullName evidence="1">DUF8113 domain-containing protein</fullName>
    </recommendedName>
</protein>
<dbReference type="EMBL" id="FOYS01000003">
    <property type="protein sequence ID" value="SFR52164.1"/>
    <property type="molecule type" value="Genomic_DNA"/>
</dbReference>
<evidence type="ECO:0000259" key="1">
    <source>
        <dbReference type="Pfam" id="PF26418"/>
    </source>
</evidence>
<keyword evidence="3" id="KW-1185">Reference proteome</keyword>
<dbReference type="Proteomes" id="UP000243250">
    <property type="component" value="Unassembled WGS sequence"/>
</dbReference>
<reference evidence="3" key="1">
    <citation type="submission" date="2016-10" db="EMBL/GenBank/DDBJ databases">
        <authorList>
            <person name="Varghese N."/>
            <person name="Submissions S."/>
        </authorList>
    </citation>
    <scope>NUCLEOTIDE SEQUENCE [LARGE SCALE GENOMIC DNA]</scope>
    <source>
        <strain evidence="3">CGMCC 1.8711</strain>
    </source>
</reference>
<sequence>MSDAGDGDEDADFEQVRERAADAVRDTDAASVYVGLVGPNVQNEYYFANDVDEDELQEMAAQQLGMLTRVLAEQSDASIDQVADYAAETAKQLNVR</sequence>
<name>A0A1I6HCR1_9EURY</name>
<accession>A0A1I6HCR1</accession>
<feature type="domain" description="DUF8113" evidence="1">
    <location>
        <begin position="9"/>
        <end position="95"/>
    </location>
</feature>
<evidence type="ECO:0000313" key="3">
    <source>
        <dbReference type="Proteomes" id="UP000243250"/>
    </source>
</evidence>
<dbReference type="RefSeq" id="WP_089880217.1">
    <property type="nucleotide sequence ID" value="NZ_FOYS01000003.1"/>
</dbReference>
<dbReference type="InterPro" id="IPR058426">
    <property type="entry name" value="DUF8113"/>
</dbReference>
<proteinExistence type="predicted"/>
<gene>
    <name evidence="2" type="ORF">SAMN04488124_2059</name>
</gene>
<organism evidence="2 3">
    <name type="scientific">Halogeometricum limi</name>
    <dbReference type="NCBI Taxonomy" id="555875"/>
    <lineage>
        <taxon>Archaea</taxon>
        <taxon>Methanobacteriati</taxon>
        <taxon>Methanobacteriota</taxon>
        <taxon>Stenosarchaea group</taxon>
        <taxon>Halobacteria</taxon>
        <taxon>Halobacteriales</taxon>
        <taxon>Haloferacaceae</taxon>
        <taxon>Halogeometricum</taxon>
    </lineage>
</organism>
<evidence type="ECO:0000313" key="2">
    <source>
        <dbReference type="EMBL" id="SFR52164.1"/>
    </source>
</evidence>
<dbReference type="OrthoDB" id="256720at2157"/>